<accession>A0ACC6NZK5</accession>
<sequence>MRFAPEPAYRHGQPPRTALVLINLGTPDAPDTPSVRRYLAEFLSDPRVIEIPRLIWWPVLHGIILRVRPRKSAAKYASIWMEEGSPLAVWTKRQADALGERLTAQGQDVTVTWAMRYGKPNLATVLDGLKASGHSHIALLPLYPQYCAATTATAVDVAAAWLSRQRHQPHLRWLRDYAGDAGYIAALAARVRAHWATQGARGERLVMSFHGMPAFSLDKGDPYHCQCYKTARLLEQALELAPGTAVVTFQSRFGRAKWLQPYTEPTLVKLAGQGVRSVDVICPGFVADCIETLEEINMEAREAFLAAGGTHFAYIPCLNDSPEWLDALTALAQQQIAGWPGSGTPGAGPVAGESAVQRERHAAVAAALAASNTAGR</sequence>
<evidence type="ECO:0000313" key="2">
    <source>
        <dbReference type="Proteomes" id="UP001364695"/>
    </source>
</evidence>
<dbReference type="Proteomes" id="UP001364695">
    <property type="component" value="Unassembled WGS sequence"/>
</dbReference>
<dbReference type="EMBL" id="JAWDIE010000003">
    <property type="protein sequence ID" value="MEJ7137431.1"/>
    <property type="molecule type" value="Genomic_DNA"/>
</dbReference>
<keyword evidence="2" id="KW-1185">Reference proteome</keyword>
<reference evidence="1" key="1">
    <citation type="submission" date="2023-10" db="EMBL/GenBank/DDBJ databases">
        <title>Amphibacter perezi, gen. nov., sp. nov. a novel taxa of the family Comamonadaceae, class Betaproteobacteria isolated from the skin microbiota of Pelophylax perezi from different populations.</title>
        <authorList>
            <person name="Costa S."/>
            <person name="Proenca D.N."/>
            <person name="Lopes I."/>
            <person name="Morais P.V."/>
        </authorList>
    </citation>
    <scope>NUCLEOTIDE SEQUENCE</scope>
    <source>
        <strain evidence="1">SL12-8</strain>
    </source>
</reference>
<protein>
    <submittedName>
        <fullName evidence="1">Ferrochelatase</fullName>
    </submittedName>
</protein>
<organism evidence="1 2">
    <name type="scientific">Amphibiibacter pelophylacis</name>
    <dbReference type="NCBI Taxonomy" id="1799477"/>
    <lineage>
        <taxon>Bacteria</taxon>
        <taxon>Pseudomonadati</taxon>
        <taxon>Pseudomonadota</taxon>
        <taxon>Betaproteobacteria</taxon>
        <taxon>Burkholderiales</taxon>
        <taxon>Sphaerotilaceae</taxon>
        <taxon>Amphibiibacter</taxon>
    </lineage>
</organism>
<proteinExistence type="predicted"/>
<name>A0ACC6NZK5_9BURK</name>
<evidence type="ECO:0000313" key="1">
    <source>
        <dbReference type="EMBL" id="MEJ7137431.1"/>
    </source>
</evidence>
<gene>
    <name evidence="1" type="primary">hemH</name>
    <name evidence="1" type="ORF">RV045_03165</name>
</gene>
<comment type="caution">
    <text evidence="1">The sequence shown here is derived from an EMBL/GenBank/DDBJ whole genome shotgun (WGS) entry which is preliminary data.</text>
</comment>